<dbReference type="SUPFAM" id="SSF55267">
    <property type="entry name" value="tRNA-intron endonuclease N-terminal domain-like"/>
    <property type="match status" value="1"/>
</dbReference>
<evidence type="ECO:0000313" key="2">
    <source>
        <dbReference type="EMBL" id="GAG88393.1"/>
    </source>
</evidence>
<name>X1BW34_9ZZZZ</name>
<dbReference type="InterPro" id="IPR036740">
    <property type="entry name" value="tRNA_intron_Endonuc_N_sf"/>
</dbReference>
<dbReference type="Gene3D" id="3.40.1170.20">
    <property type="entry name" value="tRNA intron endonuclease, N-terminal domain"/>
    <property type="match status" value="1"/>
</dbReference>
<protein>
    <recommendedName>
        <fullName evidence="1">tRNA intron endonuclease N-terminal domain-containing protein</fullName>
    </recommendedName>
</protein>
<proteinExistence type="predicted"/>
<sequence length="72" mass="8252">MQISGNLINEKIIVKKSKDVGRLYNKSNLGRTISDNKLSLNLLEGVFLLGEEKIRIFQDKKEIDFETLVKKS</sequence>
<dbReference type="AlphaFoldDB" id="X1BW34"/>
<gene>
    <name evidence="2" type="ORF">S01H4_32483</name>
</gene>
<accession>X1BW34</accession>
<reference evidence="2" key="1">
    <citation type="journal article" date="2014" name="Front. Microbiol.">
        <title>High frequency of phylogenetically diverse reductive dehalogenase-homologous genes in deep subseafloor sedimentary metagenomes.</title>
        <authorList>
            <person name="Kawai M."/>
            <person name="Futagami T."/>
            <person name="Toyoda A."/>
            <person name="Takaki Y."/>
            <person name="Nishi S."/>
            <person name="Hori S."/>
            <person name="Arai W."/>
            <person name="Tsubouchi T."/>
            <person name="Morono Y."/>
            <person name="Uchiyama I."/>
            <person name="Ito T."/>
            <person name="Fujiyama A."/>
            <person name="Inagaki F."/>
            <person name="Takami H."/>
        </authorList>
    </citation>
    <scope>NUCLEOTIDE SEQUENCE</scope>
    <source>
        <strain evidence="2">Expedition CK06-06</strain>
    </source>
</reference>
<feature type="non-terminal residue" evidence="2">
    <location>
        <position position="72"/>
    </location>
</feature>
<dbReference type="GO" id="GO:0000213">
    <property type="term" value="F:tRNA-intron lyase activity"/>
    <property type="evidence" value="ECO:0007669"/>
    <property type="project" value="InterPro"/>
</dbReference>
<organism evidence="2">
    <name type="scientific">marine sediment metagenome</name>
    <dbReference type="NCBI Taxonomy" id="412755"/>
    <lineage>
        <taxon>unclassified sequences</taxon>
        <taxon>metagenomes</taxon>
        <taxon>ecological metagenomes</taxon>
    </lineage>
</organism>
<dbReference type="EMBL" id="BART01016984">
    <property type="protein sequence ID" value="GAG88393.1"/>
    <property type="molecule type" value="Genomic_DNA"/>
</dbReference>
<dbReference type="Pfam" id="PF02778">
    <property type="entry name" value="tRNA_int_endo_N"/>
    <property type="match status" value="1"/>
</dbReference>
<comment type="caution">
    <text evidence="2">The sequence shown here is derived from an EMBL/GenBank/DDBJ whole genome shotgun (WGS) entry which is preliminary data.</text>
</comment>
<evidence type="ECO:0000259" key="1">
    <source>
        <dbReference type="Pfam" id="PF02778"/>
    </source>
</evidence>
<dbReference type="GO" id="GO:0006388">
    <property type="term" value="P:tRNA splicing, via endonucleolytic cleavage and ligation"/>
    <property type="evidence" value="ECO:0007669"/>
    <property type="project" value="InterPro"/>
</dbReference>
<dbReference type="InterPro" id="IPR006678">
    <property type="entry name" value="tRNA_intron_Endonuc_N"/>
</dbReference>
<feature type="domain" description="tRNA intron endonuclease N-terminal" evidence="1">
    <location>
        <begin position="4"/>
        <end position="68"/>
    </location>
</feature>